<dbReference type="Proteomes" id="UP000271227">
    <property type="component" value="Unassembled WGS sequence"/>
</dbReference>
<evidence type="ECO:0000313" key="1">
    <source>
        <dbReference type="EMBL" id="RMB01971.1"/>
    </source>
</evidence>
<organism evidence="1 2">
    <name type="scientific">Eilatimonas milleporae</name>
    <dbReference type="NCBI Taxonomy" id="911205"/>
    <lineage>
        <taxon>Bacteria</taxon>
        <taxon>Pseudomonadati</taxon>
        <taxon>Pseudomonadota</taxon>
        <taxon>Alphaproteobacteria</taxon>
        <taxon>Kordiimonadales</taxon>
        <taxon>Kordiimonadaceae</taxon>
        <taxon>Eilatimonas</taxon>
    </lineage>
</organism>
<gene>
    <name evidence="1" type="ORF">BXY39_3481</name>
</gene>
<keyword evidence="2" id="KW-1185">Reference proteome</keyword>
<accession>A0A3M0BWK5</accession>
<sequence>MKRRLGASGAKDHWSTESLPRVTLLTGTKRLHPFARRRLSLRDARHRDLAGIHAWLSGLLRCPIARARHGLSMS</sequence>
<dbReference type="InParanoid" id="A0A3M0BWK5"/>
<name>A0A3M0BWK5_9PROT</name>
<comment type="caution">
    <text evidence="1">The sequence shown here is derived from an EMBL/GenBank/DDBJ whole genome shotgun (WGS) entry which is preliminary data.</text>
</comment>
<dbReference type="AlphaFoldDB" id="A0A3M0BWK5"/>
<reference evidence="1 2" key="1">
    <citation type="submission" date="2018-10" db="EMBL/GenBank/DDBJ databases">
        <title>Genomic Encyclopedia of Archaeal and Bacterial Type Strains, Phase II (KMG-II): from individual species to whole genera.</title>
        <authorList>
            <person name="Goeker M."/>
        </authorList>
    </citation>
    <scope>NUCLEOTIDE SEQUENCE [LARGE SCALE GENOMIC DNA]</scope>
    <source>
        <strain evidence="1 2">DSM 25217</strain>
    </source>
</reference>
<protein>
    <submittedName>
        <fullName evidence="1">Uncharacterized protein</fullName>
    </submittedName>
</protein>
<evidence type="ECO:0000313" key="2">
    <source>
        <dbReference type="Proteomes" id="UP000271227"/>
    </source>
</evidence>
<dbReference type="EMBL" id="REFR01000015">
    <property type="protein sequence ID" value="RMB01971.1"/>
    <property type="molecule type" value="Genomic_DNA"/>
</dbReference>
<proteinExistence type="predicted"/>